<organism evidence="2 3">
    <name type="scientific">Adineta ricciae</name>
    <name type="common">Rotifer</name>
    <dbReference type="NCBI Taxonomy" id="249248"/>
    <lineage>
        <taxon>Eukaryota</taxon>
        <taxon>Metazoa</taxon>
        <taxon>Spiralia</taxon>
        <taxon>Gnathifera</taxon>
        <taxon>Rotifera</taxon>
        <taxon>Eurotatoria</taxon>
        <taxon>Bdelloidea</taxon>
        <taxon>Adinetida</taxon>
        <taxon>Adinetidae</taxon>
        <taxon>Adineta</taxon>
    </lineage>
</organism>
<evidence type="ECO:0000313" key="2">
    <source>
        <dbReference type="EMBL" id="CAF1582175.1"/>
    </source>
</evidence>
<proteinExistence type="predicted"/>
<sequence>MSIVTREQIENTRRWVDAFFEACDSFNINDWITDFFQPDATVHLGNHPVMQGHEEIIKQYEGYYSFLSFVKHTVQSVDISTERCYVRVRVTSILKNDPEQLPIVLEGLMIIGKKSDDEKLDYFNVYIDSIPLLKRFQMCV</sequence>
<dbReference type="Gene3D" id="3.10.450.50">
    <property type="match status" value="1"/>
</dbReference>
<dbReference type="SUPFAM" id="SSF54427">
    <property type="entry name" value="NTF2-like"/>
    <property type="match status" value="1"/>
</dbReference>
<dbReference type="InterPro" id="IPR037401">
    <property type="entry name" value="SnoaL-like"/>
</dbReference>
<dbReference type="Pfam" id="PF12680">
    <property type="entry name" value="SnoaL_2"/>
    <property type="match status" value="1"/>
</dbReference>
<comment type="caution">
    <text evidence="2">The sequence shown here is derived from an EMBL/GenBank/DDBJ whole genome shotgun (WGS) entry which is preliminary data.</text>
</comment>
<feature type="domain" description="SnoaL-like" evidence="1">
    <location>
        <begin position="16"/>
        <end position="92"/>
    </location>
</feature>
<protein>
    <recommendedName>
        <fullName evidence="1">SnoaL-like domain-containing protein</fullName>
    </recommendedName>
</protein>
<dbReference type="CDD" id="cd00531">
    <property type="entry name" value="NTF2_like"/>
    <property type="match status" value="1"/>
</dbReference>
<dbReference type="EMBL" id="CAJNOR010005989">
    <property type="protein sequence ID" value="CAF1582175.1"/>
    <property type="molecule type" value="Genomic_DNA"/>
</dbReference>
<reference evidence="2" key="1">
    <citation type="submission" date="2021-02" db="EMBL/GenBank/DDBJ databases">
        <authorList>
            <person name="Nowell W R."/>
        </authorList>
    </citation>
    <scope>NUCLEOTIDE SEQUENCE</scope>
</reference>
<dbReference type="AlphaFoldDB" id="A0A815ZEC6"/>
<accession>A0A815ZEC6</accession>
<gene>
    <name evidence="2" type="ORF">XAT740_LOCUS45628</name>
</gene>
<keyword evidence="3" id="KW-1185">Reference proteome</keyword>
<dbReference type="Proteomes" id="UP000663828">
    <property type="component" value="Unassembled WGS sequence"/>
</dbReference>
<evidence type="ECO:0000313" key="3">
    <source>
        <dbReference type="Proteomes" id="UP000663828"/>
    </source>
</evidence>
<dbReference type="InterPro" id="IPR032710">
    <property type="entry name" value="NTF2-like_dom_sf"/>
</dbReference>
<evidence type="ECO:0000259" key="1">
    <source>
        <dbReference type="Pfam" id="PF12680"/>
    </source>
</evidence>
<name>A0A815ZEC6_ADIRI</name>